<dbReference type="GO" id="GO:0048029">
    <property type="term" value="F:monosaccharide binding"/>
    <property type="evidence" value="ECO:0007669"/>
    <property type="project" value="TreeGrafter"/>
</dbReference>
<dbReference type="Pfam" id="PF00342">
    <property type="entry name" value="PGI"/>
    <property type="match status" value="1"/>
</dbReference>
<dbReference type="InterPro" id="IPR035482">
    <property type="entry name" value="SIS_PGI_2"/>
</dbReference>
<evidence type="ECO:0000313" key="10">
    <source>
        <dbReference type="Proteomes" id="UP000234639"/>
    </source>
</evidence>
<dbReference type="PRINTS" id="PR00662">
    <property type="entry name" value="G6PISOMERASE"/>
</dbReference>
<comment type="catalytic activity">
    <reaction evidence="7 8">
        <text>alpha-D-glucose 6-phosphate = beta-D-fructose 6-phosphate</text>
        <dbReference type="Rhea" id="RHEA:11816"/>
        <dbReference type="ChEBI" id="CHEBI:57634"/>
        <dbReference type="ChEBI" id="CHEBI:58225"/>
        <dbReference type="EC" id="5.3.1.9"/>
    </reaction>
</comment>
<dbReference type="GO" id="GO:0005829">
    <property type="term" value="C:cytosol"/>
    <property type="evidence" value="ECO:0007669"/>
    <property type="project" value="TreeGrafter"/>
</dbReference>
<evidence type="ECO:0000256" key="2">
    <source>
        <dbReference type="ARBA" id="ARBA00006604"/>
    </source>
</evidence>
<evidence type="ECO:0000256" key="5">
    <source>
        <dbReference type="ARBA" id="ARBA00023152"/>
    </source>
</evidence>
<dbReference type="EC" id="5.3.1.9" evidence="3 8"/>
<evidence type="ECO:0000256" key="6">
    <source>
        <dbReference type="ARBA" id="ARBA00023235"/>
    </source>
</evidence>
<dbReference type="Gene3D" id="3.40.50.10490">
    <property type="entry name" value="Glucose-6-phosphate isomerase like protein, domain 1"/>
    <property type="match status" value="2"/>
</dbReference>
<evidence type="ECO:0000313" key="9">
    <source>
        <dbReference type="EMBL" id="PKZ30108.1"/>
    </source>
</evidence>
<keyword evidence="6 8" id="KW-0413">Isomerase</keyword>
<comment type="pathway">
    <text evidence="1 8">Carbohydrate degradation; glycolysis; D-glyceraldehyde 3-phosphate and glycerone phosphate from D-glucose: step 2/4.</text>
</comment>
<dbReference type="RefSeq" id="WP_101636626.1">
    <property type="nucleotide sequence ID" value="NZ_PKHU01000001.1"/>
</dbReference>
<evidence type="ECO:0000256" key="4">
    <source>
        <dbReference type="ARBA" id="ARBA00022432"/>
    </source>
</evidence>
<dbReference type="InterPro" id="IPR035476">
    <property type="entry name" value="SIS_PGI_1"/>
</dbReference>
<dbReference type="GO" id="GO:0004347">
    <property type="term" value="F:glucose-6-phosphate isomerase activity"/>
    <property type="evidence" value="ECO:0007669"/>
    <property type="project" value="UniProtKB-EC"/>
</dbReference>
<evidence type="ECO:0000256" key="3">
    <source>
        <dbReference type="ARBA" id="ARBA00011952"/>
    </source>
</evidence>
<accession>A0A2I1NCK6</accession>
<dbReference type="PROSITE" id="PS00174">
    <property type="entry name" value="P_GLUCOSE_ISOMERASE_2"/>
    <property type="match status" value="1"/>
</dbReference>
<keyword evidence="4 8" id="KW-0312">Gluconeogenesis</keyword>
<dbReference type="SUPFAM" id="SSF53697">
    <property type="entry name" value="SIS domain"/>
    <property type="match status" value="1"/>
</dbReference>
<dbReference type="InterPro" id="IPR046348">
    <property type="entry name" value="SIS_dom_sf"/>
</dbReference>
<dbReference type="Proteomes" id="UP000234639">
    <property type="component" value="Unassembled WGS sequence"/>
</dbReference>
<dbReference type="GO" id="GO:0006094">
    <property type="term" value="P:gluconeogenesis"/>
    <property type="evidence" value="ECO:0007669"/>
    <property type="project" value="UniProtKB-KW"/>
</dbReference>
<dbReference type="UniPathway" id="UPA00109">
    <property type="reaction ID" value="UER00181"/>
</dbReference>
<proteinExistence type="inferred from homology"/>
<keyword evidence="5 8" id="KW-0324">Glycolysis</keyword>
<dbReference type="GO" id="GO:0097367">
    <property type="term" value="F:carbohydrate derivative binding"/>
    <property type="evidence" value="ECO:0007669"/>
    <property type="project" value="InterPro"/>
</dbReference>
<dbReference type="InterPro" id="IPR001672">
    <property type="entry name" value="G6P_Isomerase"/>
</dbReference>
<dbReference type="GO" id="GO:0051156">
    <property type="term" value="P:glucose 6-phosphate metabolic process"/>
    <property type="evidence" value="ECO:0007669"/>
    <property type="project" value="TreeGrafter"/>
</dbReference>
<comment type="caution">
    <text evidence="9">The sequence shown here is derived from an EMBL/GenBank/DDBJ whole genome shotgun (WGS) entry which is preliminary data.</text>
</comment>
<name>A0A2I1NCK6_9BACT</name>
<comment type="similarity">
    <text evidence="2 8">Belongs to the GPI family.</text>
</comment>
<evidence type="ECO:0000256" key="8">
    <source>
        <dbReference type="RuleBase" id="RU000612"/>
    </source>
</evidence>
<organism evidence="9 10">
    <name type="scientific">Campylobacter ureolyticus</name>
    <dbReference type="NCBI Taxonomy" id="827"/>
    <lineage>
        <taxon>Bacteria</taxon>
        <taxon>Pseudomonadati</taxon>
        <taxon>Campylobacterota</taxon>
        <taxon>Epsilonproteobacteria</taxon>
        <taxon>Campylobacterales</taxon>
        <taxon>Campylobacteraceae</taxon>
        <taxon>Campylobacter</taxon>
    </lineage>
</organism>
<dbReference type="AlphaFoldDB" id="A0A2I1NCK6"/>
<dbReference type="PROSITE" id="PS51463">
    <property type="entry name" value="P_GLUCOSE_ISOMERASE_3"/>
    <property type="match status" value="1"/>
</dbReference>
<dbReference type="NCBIfam" id="NF003016">
    <property type="entry name" value="PRK03868.1"/>
    <property type="match status" value="1"/>
</dbReference>
<dbReference type="CDD" id="cd05016">
    <property type="entry name" value="SIS_PGI_2"/>
    <property type="match status" value="1"/>
</dbReference>
<dbReference type="PANTHER" id="PTHR11469:SF1">
    <property type="entry name" value="GLUCOSE-6-PHOSPHATE ISOMERASE"/>
    <property type="match status" value="1"/>
</dbReference>
<dbReference type="CDD" id="cd05015">
    <property type="entry name" value="SIS_PGI_1"/>
    <property type="match status" value="1"/>
</dbReference>
<protein>
    <recommendedName>
        <fullName evidence="3 8">Glucose-6-phosphate isomerase</fullName>
        <ecNumber evidence="3 8">5.3.1.9</ecNumber>
    </recommendedName>
</protein>
<sequence length="402" mass="45932">MVVNSLKFSKVDRNLIEEYAKRINLEFKDGNIGYFHLPKTGLDVLDEVKEFIKNKEFDDLVIVGMGGSSLGTKAVCKLLGNKKIKINFLDNLDFYSFLNVTNSLKFDKTLFFIVSKSGTTIETITIFKKIISKFEVKNFSKNFVFITDHGSNLEKLAKDLDVKVFNIPSNVGGRFSVLSPSTTVILEILGYDVKEFLDGASKCANEFFIEKDDTILQKAYHYATHKKAKINVLFSYSDRFKSFNNWYVQLWAESLGKKKEYKRFGLTPVALIGSRDQHSFLQLIMDGIKDKTVTFIRVLEEQNDKNKVNLSLKYLESCDFINGYSMSEILNLQCESTMQAVINEGISVDLIELNKLDEWHVGYLLYYYMLLTSAVGVMLDINTYDQPGVEIGKRILKTLISK</sequence>
<dbReference type="InterPro" id="IPR018189">
    <property type="entry name" value="Phosphoglucose_isomerase_CS"/>
</dbReference>
<dbReference type="PANTHER" id="PTHR11469">
    <property type="entry name" value="GLUCOSE-6-PHOSPHATE ISOMERASE"/>
    <property type="match status" value="1"/>
</dbReference>
<dbReference type="EMBL" id="PKHU01000001">
    <property type="protein sequence ID" value="PKZ30108.1"/>
    <property type="molecule type" value="Genomic_DNA"/>
</dbReference>
<reference evidence="9 10" key="1">
    <citation type="submission" date="2017-12" db="EMBL/GenBank/DDBJ databases">
        <title>Phylogenetic diversity of female urinary microbiome.</title>
        <authorList>
            <person name="Thomas-White K."/>
            <person name="Wolfe A.J."/>
        </authorList>
    </citation>
    <scope>NUCLEOTIDE SEQUENCE [LARGE SCALE GENOMIC DNA]</scope>
    <source>
        <strain evidence="9 10">UMB0112</strain>
    </source>
</reference>
<gene>
    <name evidence="9" type="ORF">CYJ41_01315</name>
</gene>
<evidence type="ECO:0000256" key="7">
    <source>
        <dbReference type="ARBA" id="ARBA00029321"/>
    </source>
</evidence>
<dbReference type="GO" id="GO:0006096">
    <property type="term" value="P:glycolytic process"/>
    <property type="evidence" value="ECO:0007669"/>
    <property type="project" value="UniProtKB-UniPathway"/>
</dbReference>
<evidence type="ECO:0000256" key="1">
    <source>
        <dbReference type="ARBA" id="ARBA00004926"/>
    </source>
</evidence>